<protein>
    <recommendedName>
        <fullName evidence="4">Transposase</fullName>
    </recommendedName>
</protein>
<dbReference type="Proteomes" id="UP000027632">
    <property type="component" value="Unassembled WGS sequence"/>
</dbReference>
<accession>A0ABR4TAD8</accession>
<keyword evidence="3" id="KW-1185">Reference proteome</keyword>
<evidence type="ECO:0000313" key="3">
    <source>
        <dbReference type="Proteomes" id="UP000027632"/>
    </source>
</evidence>
<feature type="region of interest" description="Disordered" evidence="1">
    <location>
        <begin position="1"/>
        <end position="26"/>
    </location>
</feature>
<sequence>MDRHEEDVDARIRGGLTRSSQDGAPLREACRQQGVERTLEDVCGQTARDLHRLPLGGGSR</sequence>
<proteinExistence type="predicted"/>
<gene>
    <name evidence="2" type="ORF">DJ64_00205</name>
</gene>
<feature type="compositionally biased region" description="Basic and acidic residues" evidence="1">
    <location>
        <begin position="1"/>
        <end position="12"/>
    </location>
</feature>
<dbReference type="EMBL" id="JJMG01000001">
    <property type="protein sequence ID" value="KEG44389.1"/>
    <property type="molecule type" value="Genomic_DNA"/>
</dbReference>
<evidence type="ECO:0000313" key="2">
    <source>
        <dbReference type="EMBL" id="KEG44389.1"/>
    </source>
</evidence>
<comment type="caution">
    <text evidence="2">The sequence shown here is derived from an EMBL/GenBank/DDBJ whole genome shotgun (WGS) entry which is preliminary data.</text>
</comment>
<name>A0ABR4TAD8_9ACTN</name>
<evidence type="ECO:0008006" key="4">
    <source>
        <dbReference type="Google" id="ProtNLM"/>
    </source>
</evidence>
<reference evidence="2 3" key="1">
    <citation type="submission" date="2014-04" db="EMBL/GenBank/DDBJ databases">
        <title>Draft genome sequence of the novel Streptomyces griseorubens JSD-1 playing a role in carbon and nitrogen cycle.</title>
        <authorList>
            <consortium name="Shanghai Jiao Tong University"/>
            <person name="Feng H."/>
            <person name="Sun Y."/>
            <person name="Zhi Y."/>
            <person name="Mao L."/>
            <person name="Luo Y."/>
            <person name="Wei X."/>
            <person name="Zhou P."/>
        </authorList>
    </citation>
    <scope>NUCLEOTIDE SEQUENCE [LARGE SCALE GENOMIC DNA]</scope>
    <source>
        <strain evidence="2 3">JSD-1</strain>
    </source>
</reference>
<evidence type="ECO:0000256" key="1">
    <source>
        <dbReference type="SAM" id="MobiDB-lite"/>
    </source>
</evidence>
<organism evidence="2 3">
    <name type="scientific">Streptomyces griseorubens</name>
    <dbReference type="NCBI Taxonomy" id="66897"/>
    <lineage>
        <taxon>Bacteria</taxon>
        <taxon>Bacillati</taxon>
        <taxon>Actinomycetota</taxon>
        <taxon>Actinomycetes</taxon>
        <taxon>Kitasatosporales</taxon>
        <taxon>Streptomycetaceae</taxon>
        <taxon>Streptomyces</taxon>
        <taxon>Streptomyces althioticus group</taxon>
    </lineage>
</organism>